<feature type="domain" description="Nudix hydrolase" evidence="13">
    <location>
        <begin position="44"/>
        <end position="182"/>
    </location>
</feature>
<protein>
    <recommendedName>
        <fullName evidence="4">ADP-ribose pyrophosphatase</fullName>
        <ecNumber evidence="3">3.6.1.13</ecNumber>
    </recommendedName>
    <alternativeName>
        <fullName evidence="9">ADP-ribose diphosphatase</fullName>
    </alternativeName>
    <alternativeName>
        <fullName evidence="11">ADP-ribose phosphohydrolase</fullName>
    </alternativeName>
    <alternativeName>
        <fullName evidence="10">Adenosine diphosphoribose pyrophosphatase</fullName>
    </alternativeName>
</protein>
<evidence type="ECO:0000313" key="15">
    <source>
        <dbReference type="Proteomes" id="UP000738126"/>
    </source>
</evidence>
<dbReference type="NCBIfam" id="TIGR00052">
    <property type="entry name" value="nudix-type nucleoside diphosphatase, YffH/AdpP family"/>
    <property type="match status" value="1"/>
</dbReference>
<dbReference type="SUPFAM" id="SSF55811">
    <property type="entry name" value="Nudix"/>
    <property type="match status" value="1"/>
</dbReference>
<keyword evidence="15" id="KW-1185">Reference proteome</keyword>
<accession>A0ABS1E422</accession>
<evidence type="ECO:0000256" key="3">
    <source>
        <dbReference type="ARBA" id="ARBA00012453"/>
    </source>
</evidence>
<evidence type="ECO:0000313" key="14">
    <source>
        <dbReference type="EMBL" id="MBK1726483.1"/>
    </source>
</evidence>
<keyword evidence="7" id="KW-0460">Magnesium</keyword>
<evidence type="ECO:0000256" key="4">
    <source>
        <dbReference type="ARBA" id="ARBA00013297"/>
    </source>
</evidence>
<dbReference type="PANTHER" id="PTHR11839:SF5">
    <property type="entry name" value="ADP-RIBOSE PYROPHOSPHATASE"/>
    <property type="match status" value="1"/>
</dbReference>
<dbReference type="Proteomes" id="UP000738126">
    <property type="component" value="Unassembled WGS sequence"/>
</dbReference>
<dbReference type="EC" id="3.6.1.13" evidence="3"/>
<evidence type="ECO:0000256" key="5">
    <source>
        <dbReference type="ARBA" id="ARBA00022723"/>
    </source>
</evidence>
<proteinExistence type="inferred from homology"/>
<dbReference type="InterPro" id="IPR004385">
    <property type="entry name" value="NDP_pyrophosphatase"/>
</dbReference>
<comment type="catalytic activity">
    <reaction evidence="12">
        <text>ADP-D-ribose + H2O = D-ribose 5-phosphate + AMP + 2 H(+)</text>
        <dbReference type="Rhea" id="RHEA:10412"/>
        <dbReference type="ChEBI" id="CHEBI:15377"/>
        <dbReference type="ChEBI" id="CHEBI:15378"/>
        <dbReference type="ChEBI" id="CHEBI:57967"/>
        <dbReference type="ChEBI" id="CHEBI:78346"/>
        <dbReference type="ChEBI" id="CHEBI:456215"/>
        <dbReference type="EC" id="3.6.1.13"/>
    </reaction>
</comment>
<evidence type="ECO:0000256" key="12">
    <source>
        <dbReference type="ARBA" id="ARBA00049546"/>
    </source>
</evidence>
<name>A0ABS1E422_9GAMM</name>
<evidence type="ECO:0000256" key="9">
    <source>
        <dbReference type="ARBA" id="ARBA00030162"/>
    </source>
</evidence>
<dbReference type="PROSITE" id="PS51462">
    <property type="entry name" value="NUDIX"/>
    <property type="match status" value="1"/>
</dbReference>
<evidence type="ECO:0000256" key="10">
    <source>
        <dbReference type="ARBA" id="ARBA00030308"/>
    </source>
</evidence>
<dbReference type="Gene3D" id="3.90.79.10">
    <property type="entry name" value="Nucleoside Triphosphate Pyrophosphohydrolase"/>
    <property type="match status" value="1"/>
</dbReference>
<sequence length="213" mass="23551">MAHRYEILARERCHEGYLRLDRVHLRHALFEGGMSPALSRECLVRGLAVAVLPYDPQRDEVVLVEQFRVGGIDDPRGAWITETIAGMAELGEEPGSVAVREAQEEAGLTIHDLRLIADYLPSPGGSSERVMLYCARCDTRGAGGIHGLDEEHEDIWAHVLPTDEALGLVAEGHMRAAMPIIALQWLALNRRQLQEEWAGGDWTAGLWSSQEPG</sequence>
<dbReference type="PROSITE" id="PS00893">
    <property type="entry name" value="NUDIX_BOX"/>
    <property type="match status" value="1"/>
</dbReference>
<dbReference type="InterPro" id="IPR000086">
    <property type="entry name" value="NUDIX_hydrolase_dom"/>
</dbReference>
<dbReference type="EMBL" id="NRSH01000045">
    <property type="protein sequence ID" value="MBK1726483.1"/>
    <property type="molecule type" value="Genomic_DNA"/>
</dbReference>
<keyword evidence="6 14" id="KW-0378">Hydrolase</keyword>
<keyword evidence="5" id="KW-0479">Metal-binding</keyword>
<comment type="function">
    <text evidence="8">Acts on ADP-mannose and ADP-glucose as well as ADP-ribose. Prevents glycogen biosynthesis. The reaction catalyzed by this enzyme is a limiting step of the gluconeogenic process.</text>
</comment>
<evidence type="ECO:0000259" key="13">
    <source>
        <dbReference type="PROSITE" id="PS51462"/>
    </source>
</evidence>
<dbReference type="Pfam" id="PF00293">
    <property type="entry name" value="NUDIX"/>
    <property type="match status" value="1"/>
</dbReference>
<evidence type="ECO:0000256" key="6">
    <source>
        <dbReference type="ARBA" id="ARBA00022801"/>
    </source>
</evidence>
<reference evidence="14 15" key="1">
    <citation type="journal article" date="2020" name="Microorganisms">
        <title>Osmotic Adaptation and Compatible Solute Biosynthesis of Phototrophic Bacteria as Revealed from Genome Analyses.</title>
        <authorList>
            <person name="Imhoff J.F."/>
            <person name="Rahn T."/>
            <person name="Kunzel S."/>
            <person name="Keller A."/>
            <person name="Neulinger S.C."/>
        </authorList>
    </citation>
    <scope>NUCLEOTIDE SEQUENCE [LARGE SCALE GENOMIC DNA]</scope>
    <source>
        <strain evidence="14 15">DSM 15116</strain>
    </source>
</reference>
<evidence type="ECO:0000256" key="11">
    <source>
        <dbReference type="ARBA" id="ARBA00033056"/>
    </source>
</evidence>
<comment type="similarity">
    <text evidence="2">Belongs to the Nudix hydrolase family. NudF subfamily.</text>
</comment>
<dbReference type="CDD" id="cd24155">
    <property type="entry name" value="NUDIX_ADPRase"/>
    <property type="match status" value="1"/>
</dbReference>
<evidence type="ECO:0000256" key="8">
    <source>
        <dbReference type="ARBA" id="ARBA00025164"/>
    </source>
</evidence>
<evidence type="ECO:0000256" key="1">
    <source>
        <dbReference type="ARBA" id="ARBA00001946"/>
    </source>
</evidence>
<dbReference type="PANTHER" id="PTHR11839">
    <property type="entry name" value="UDP/ADP-SUGAR PYROPHOSPHATASE"/>
    <property type="match status" value="1"/>
</dbReference>
<evidence type="ECO:0000256" key="7">
    <source>
        <dbReference type="ARBA" id="ARBA00022842"/>
    </source>
</evidence>
<dbReference type="GO" id="GO:0047631">
    <property type="term" value="F:ADP-ribose diphosphatase activity"/>
    <property type="evidence" value="ECO:0007669"/>
    <property type="project" value="UniProtKB-EC"/>
</dbReference>
<evidence type="ECO:0000256" key="2">
    <source>
        <dbReference type="ARBA" id="ARBA00007482"/>
    </source>
</evidence>
<gene>
    <name evidence="14" type="primary">nudF</name>
    <name evidence="14" type="ORF">CKO13_05500</name>
</gene>
<dbReference type="RefSeq" id="WP_200257682.1">
    <property type="nucleotide sequence ID" value="NZ_NRSH01000045.1"/>
</dbReference>
<comment type="caution">
    <text evidence="14">The sequence shown here is derived from an EMBL/GenBank/DDBJ whole genome shotgun (WGS) entry which is preliminary data.</text>
</comment>
<dbReference type="InterPro" id="IPR015797">
    <property type="entry name" value="NUDIX_hydrolase-like_dom_sf"/>
</dbReference>
<organism evidence="14 15">
    <name type="scientific">Halorhodospira neutriphila</name>
    <dbReference type="NCBI Taxonomy" id="168379"/>
    <lineage>
        <taxon>Bacteria</taxon>
        <taxon>Pseudomonadati</taxon>
        <taxon>Pseudomonadota</taxon>
        <taxon>Gammaproteobacteria</taxon>
        <taxon>Chromatiales</taxon>
        <taxon>Ectothiorhodospiraceae</taxon>
        <taxon>Halorhodospira</taxon>
    </lineage>
</organism>
<dbReference type="InterPro" id="IPR020084">
    <property type="entry name" value="NUDIX_hydrolase_CS"/>
</dbReference>
<comment type="cofactor">
    <cofactor evidence="1">
        <name>Mg(2+)</name>
        <dbReference type="ChEBI" id="CHEBI:18420"/>
    </cofactor>
</comment>